<keyword evidence="1" id="KW-0812">Transmembrane</keyword>
<proteinExistence type="predicted"/>
<evidence type="ECO:0000313" key="2">
    <source>
        <dbReference type="EMBL" id="CAB4139798.1"/>
    </source>
</evidence>
<feature type="transmembrane region" description="Helical" evidence="1">
    <location>
        <begin position="114"/>
        <end position="135"/>
    </location>
</feature>
<protein>
    <submittedName>
        <fullName evidence="2">Uncharacterized protein</fullName>
    </submittedName>
</protein>
<accession>A0A6J5LZG1</accession>
<name>A0A6J5LZG1_9CAUD</name>
<dbReference type="EMBL" id="LR796368">
    <property type="protein sequence ID" value="CAB4139798.1"/>
    <property type="molecule type" value="Genomic_DNA"/>
</dbReference>
<reference evidence="2" key="1">
    <citation type="submission" date="2020-04" db="EMBL/GenBank/DDBJ databases">
        <authorList>
            <person name="Chiriac C."/>
            <person name="Salcher M."/>
            <person name="Ghai R."/>
            <person name="Kavagutti S V."/>
        </authorList>
    </citation>
    <scope>NUCLEOTIDE SEQUENCE</scope>
</reference>
<gene>
    <name evidence="2" type="ORF">UFOVP354_38</name>
</gene>
<keyword evidence="1" id="KW-1133">Transmembrane helix</keyword>
<keyword evidence="1" id="KW-0472">Membrane</keyword>
<sequence>MTDAVVVELATIRAKQDSLAEQTKAHQEEITVIKNGINSLNMTCSSMGSELANVARTIGKLNDNVSEFGKHWIVEKNTITDDLHSIKIKGVSQDARLEAIKLELTSTTSRANKALYISVCLAAAFIIIIIAADIFGAEAAGKFAAGINQAVK</sequence>
<evidence type="ECO:0000256" key="1">
    <source>
        <dbReference type="SAM" id="Phobius"/>
    </source>
</evidence>
<organism evidence="2">
    <name type="scientific">uncultured Caudovirales phage</name>
    <dbReference type="NCBI Taxonomy" id="2100421"/>
    <lineage>
        <taxon>Viruses</taxon>
        <taxon>Duplodnaviria</taxon>
        <taxon>Heunggongvirae</taxon>
        <taxon>Uroviricota</taxon>
        <taxon>Caudoviricetes</taxon>
        <taxon>Peduoviridae</taxon>
        <taxon>Maltschvirus</taxon>
        <taxon>Maltschvirus maltsch</taxon>
    </lineage>
</organism>